<accession>A0A2P2K470</accession>
<dbReference type="EMBL" id="GGEC01019995">
    <property type="protein sequence ID" value="MBX00479.1"/>
    <property type="molecule type" value="Transcribed_RNA"/>
</dbReference>
<reference evidence="1" key="1">
    <citation type="submission" date="2018-02" db="EMBL/GenBank/DDBJ databases">
        <title>Rhizophora mucronata_Transcriptome.</title>
        <authorList>
            <person name="Meera S.P."/>
            <person name="Sreeshan A."/>
            <person name="Augustine A."/>
        </authorList>
    </citation>
    <scope>NUCLEOTIDE SEQUENCE</scope>
    <source>
        <tissue evidence="1">Leaf</tissue>
    </source>
</reference>
<evidence type="ECO:0000313" key="1">
    <source>
        <dbReference type="EMBL" id="MBX00479.1"/>
    </source>
</evidence>
<protein>
    <submittedName>
        <fullName evidence="1">NADPH-quinone oxidoreductase subunit Uic</fullName>
    </submittedName>
</protein>
<sequence>MHSLFQVESRNTPKVQCPRIHIILNHARVSQMNLEFGLITKRPTLVFGPPIVRASLYAPKQIGPHGTLHRVRVQLVPRIFKWNGVERF</sequence>
<dbReference type="AlphaFoldDB" id="A0A2P2K470"/>
<proteinExistence type="predicted"/>
<name>A0A2P2K470_RHIMU</name>
<organism evidence="1">
    <name type="scientific">Rhizophora mucronata</name>
    <name type="common">Asiatic mangrove</name>
    <dbReference type="NCBI Taxonomy" id="61149"/>
    <lineage>
        <taxon>Eukaryota</taxon>
        <taxon>Viridiplantae</taxon>
        <taxon>Streptophyta</taxon>
        <taxon>Embryophyta</taxon>
        <taxon>Tracheophyta</taxon>
        <taxon>Spermatophyta</taxon>
        <taxon>Magnoliopsida</taxon>
        <taxon>eudicotyledons</taxon>
        <taxon>Gunneridae</taxon>
        <taxon>Pentapetalae</taxon>
        <taxon>rosids</taxon>
        <taxon>fabids</taxon>
        <taxon>Malpighiales</taxon>
        <taxon>Rhizophoraceae</taxon>
        <taxon>Rhizophora</taxon>
    </lineage>
</organism>